<feature type="chain" id="PRO_5015663408" evidence="2">
    <location>
        <begin position="24"/>
        <end position="196"/>
    </location>
</feature>
<dbReference type="GO" id="GO:0005829">
    <property type="term" value="C:cytosol"/>
    <property type="evidence" value="ECO:0007669"/>
    <property type="project" value="Ensembl"/>
</dbReference>
<dbReference type="GeneID" id="101324511"/>
<dbReference type="SUPFAM" id="SSF63707">
    <property type="entry name" value="Ganglioside M2 (gm2) activator"/>
    <property type="match status" value="1"/>
</dbReference>
<dbReference type="GO" id="GO:0008047">
    <property type="term" value="F:enzyme activator activity"/>
    <property type="evidence" value="ECO:0007669"/>
    <property type="project" value="Ensembl"/>
</dbReference>
<name>A0A2U4AH66_TURTR</name>
<dbReference type="InterPro" id="IPR036846">
    <property type="entry name" value="GM2-AP_sf"/>
</dbReference>
<keyword evidence="1 2" id="KW-0732">Signal</keyword>
<evidence type="ECO:0000256" key="2">
    <source>
        <dbReference type="SAM" id="SignalP"/>
    </source>
</evidence>
<dbReference type="InParanoid" id="A0A2U4AH66"/>
<accession>A0A2U4AH66</accession>
<feature type="signal peptide" evidence="2">
    <location>
        <begin position="1"/>
        <end position="23"/>
    </location>
</feature>
<dbReference type="GO" id="GO:0007611">
    <property type="term" value="P:learning or memory"/>
    <property type="evidence" value="ECO:0007669"/>
    <property type="project" value="Ensembl"/>
</dbReference>
<evidence type="ECO:0000313" key="4">
    <source>
        <dbReference type="Proteomes" id="UP000245320"/>
    </source>
</evidence>
<dbReference type="GO" id="GO:0009898">
    <property type="term" value="C:cytoplasmic side of plasma membrane"/>
    <property type="evidence" value="ECO:0007669"/>
    <property type="project" value="TreeGrafter"/>
</dbReference>
<feature type="domain" description="MD-2-related lipid-recognition" evidence="3">
    <location>
        <begin position="39"/>
        <end position="191"/>
    </location>
</feature>
<proteinExistence type="predicted"/>
<keyword evidence="4" id="KW-1185">Reference proteome</keyword>
<dbReference type="STRING" id="9739.ENSTTRP00000000470"/>
<evidence type="ECO:0000259" key="3">
    <source>
        <dbReference type="SMART" id="SM00737"/>
    </source>
</evidence>
<dbReference type="GO" id="GO:0009313">
    <property type="term" value="P:oligosaccharide catabolic process"/>
    <property type="evidence" value="ECO:0007669"/>
    <property type="project" value="Ensembl"/>
</dbReference>
<dbReference type="Gene3D" id="2.70.220.10">
    <property type="entry name" value="Ganglioside GM2 activator"/>
    <property type="match status" value="1"/>
</dbReference>
<evidence type="ECO:0000256" key="1">
    <source>
        <dbReference type="ARBA" id="ARBA00022729"/>
    </source>
</evidence>
<dbReference type="PANTHER" id="PTHR17357:SF0">
    <property type="entry name" value="GANGLIOSIDE GM2 ACTIVATOR"/>
    <property type="match status" value="1"/>
</dbReference>
<evidence type="ECO:0000313" key="5">
    <source>
        <dbReference type="RefSeq" id="XP_019780322.1"/>
    </source>
</evidence>
<dbReference type="OMA" id="WENCGPP"/>
<dbReference type="Pfam" id="PF02221">
    <property type="entry name" value="E1_DerP2_DerF2"/>
    <property type="match status" value="1"/>
</dbReference>
<organism evidence="4 5">
    <name type="scientific">Tursiops truncatus</name>
    <name type="common">Atlantic bottle-nosed dolphin</name>
    <name type="synonym">Delphinus truncatus</name>
    <dbReference type="NCBI Taxonomy" id="9739"/>
    <lineage>
        <taxon>Eukaryota</taxon>
        <taxon>Metazoa</taxon>
        <taxon>Chordata</taxon>
        <taxon>Craniata</taxon>
        <taxon>Vertebrata</taxon>
        <taxon>Euteleostomi</taxon>
        <taxon>Mammalia</taxon>
        <taxon>Eutheria</taxon>
        <taxon>Laurasiatheria</taxon>
        <taxon>Artiodactyla</taxon>
        <taxon>Whippomorpha</taxon>
        <taxon>Cetacea</taxon>
        <taxon>Odontoceti</taxon>
        <taxon>Delphinidae</taxon>
        <taxon>Tursiops</taxon>
    </lineage>
</organism>
<dbReference type="AlphaFoldDB" id="A0A2U4AH66"/>
<dbReference type="FunCoup" id="A0A2U4AH66">
    <property type="interactions" value="311"/>
</dbReference>
<dbReference type="OrthoDB" id="6409159at2759"/>
<dbReference type="RefSeq" id="XP_019780322.1">
    <property type="nucleotide sequence ID" value="XM_019924763.2"/>
</dbReference>
<protein>
    <submittedName>
        <fullName evidence="5">Ganglioside GM2 activator</fullName>
    </submittedName>
</protein>
<dbReference type="GO" id="GO:0019915">
    <property type="term" value="P:lipid storage"/>
    <property type="evidence" value="ECO:0007669"/>
    <property type="project" value="Ensembl"/>
</dbReference>
<dbReference type="CTD" id="2760"/>
<dbReference type="GO" id="GO:0004563">
    <property type="term" value="F:beta-N-acetylhexosaminidase activity"/>
    <property type="evidence" value="ECO:0007669"/>
    <property type="project" value="Ensembl"/>
</dbReference>
<dbReference type="InterPro" id="IPR028996">
    <property type="entry name" value="GM2-AP"/>
</dbReference>
<dbReference type="GO" id="GO:0005319">
    <property type="term" value="F:lipid transporter activity"/>
    <property type="evidence" value="ECO:0007669"/>
    <property type="project" value="TreeGrafter"/>
</dbReference>
<dbReference type="GO" id="GO:0006689">
    <property type="term" value="P:ganglioside catabolic process"/>
    <property type="evidence" value="ECO:0007669"/>
    <property type="project" value="Ensembl"/>
</dbReference>
<reference evidence="5" key="1">
    <citation type="submission" date="2025-08" db="UniProtKB">
        <authorList>
            <consortium name="RefSeq"/>
        </authorList>
    </citation>
    <scope>IDENTIFICATION</scope>
    <source>
        <tissue evidence="5">Spleen</tissue>
    </source>
</reference>
<dbReference type="SMART" id="SM00737">
    <property type="entry name" value="ML"/>
    <property type="match status" value="1"/>
</dbReference>
<dbReference type="InterPro" id="IPR003172">
    <property type="entry name" value="ML_dom"/>
</dbReference>
<dbReference type="Proteomes" id="UP000245320">
    <property type="component" value="Chromosome 3"/>
</dbReference>
<sequence length="196" mass="21439">MNPLMQAPLLISLGLLLAGPAAAARVFSNRLSQLSSFSWDNCDEGKDPVVINSLTVEPDPIVIPGNMTVSAEVRTTAYLKDPLKVVLTLEKEVAGFWVKVPCVEQLGSCTYENFCNVLEVLTPDENPCPEPLHTYGLPCHCPFKRGTYSLPKSDFFLPELELPSWLSSGNYRSKITLSINGEHLGCVKISASLKSK</sequence>
<gene>
    <name evidence="5" type="primary">GM2A</name>
</gene>
<dbReference type="PANTHER" id="PTHR17357">
    <property type="entry name" value="GM2 GANGLIOSIDE ACTIVATOR PROTEIN"/>
    <property type="match status" value="1"/>
</dbReference>
<dbReference type="GO" id="GO:0050885">
    <property type="term" value="P:neuromuscular process controlling balance"/>
    <property type="evidence" value="ECO:0007669"/>
    <property type="project" value="Ensembl"/>
</dbReference>